<accession>A0ABP5D020</accession>
<proteinExistence type="predicted"/>
<dbReference type="EMBL" id="BAAANN010000022">
    <property type="protein sequence ID" value="GAA1971832.1"/>
    <property type="molecule type" value="Genomic_DNA"/>
</dbReference>
<evidence type="ECO:0000313" key="2">
    <source>
        <dbReference type="Proteomes" id="UP001501116"/>
    </source>
</evidence>
<comment type="caution">
    <text evidence="1">The sequence shown here is derived from an EMBL/GenBank/DDBJ whole genome shotgun (WGS) entry which is preliminary data.</text>
</comment>
<dbReference type="Proteomes" id="UP001501116">
    <property type="component" value="Unassembled WGS sequence"/>
</dbReference>
<evidence type="ECO:0000313" key="1">
    <source>
        <dbReference type="EMBL" id="GAA1971832.1"/>
    </source>
</evidence>
<sequence length="177" mass="19469">MPKLRSSDIAAGNSAAAFVTAAPRSASGGIGQSGRVQVTEEQPQGFRHVGRVLRGGRQRPWRVREQEFLDQAGRPVAQPPVDTLVPEIQRRVQREPIDRVVVGPDGTAPDQQVFGRFERLGVFELEVGAHRSFAVLTVRERAQVTADVHHDWGMGFRTPQHARGAAGLPSHRRVFTT</sequence>
<reference evidence="2" key="1">
    <citation type="journal article" date="2019" name="Int. J. Syst. Evol. Microbiol.">
        <title>The Global Catalogue of Microorganisms (GCM) 10K type strain sequencing project: providing services to taxonomists for standard genome sequencing and annotation.</title>
        <authorList>
            <consortium name="The Broad Institute Genomics Platform"/>
            <consortium name="The Broad Institute Genome Sequencing Center for Infectious Disease"/>
            <person name="Wu L."/>
            <person name="Ma J."/>
        </authorList>
    </citation>
    <scope>NUCLEOTIDE SEQUENCE [LARGE SCALE GENOMIC DNA]</scope>
    <source>
        <strain evidence="2">JCM 14545</strain>
    </source>
</reference>
<protein>
    <submittedName>
        <fullName evidence="1">Uncharacterized protein</fullName>
    </submittedName>
</protein>
<dbReference type="RefSeq" id="WP_344424317.1">
    <property type="nucleotide sequence ID" value="NZ_BAAANN010000022.1"/>
</dbReference>
<name>A0ABP5D020_9PSEU</name>
<organism evidence="1 2">
    <name type="scientific">Amycolatopsis minnesotensis</name>
    <dbReference type="NCBI Taxonomy" id="337894"/>
    <lineage>
        <taxon>Bacteria</taxon>
        <taxon>Bacillati</taxon>
        <taxon>Actinomycetota</taxon>
        <taxon>Actinomycetes</taxon>
        <taxon>Pseudonocardiales</taxon>
        <taxon>Pseudonocardiaceae</taxon>
        <taxon>Amycolatopsis</taxon>
    </lineage>
</organism>
<gene>
    <name evidence="1" type="ORF">GCM10009754_52810</name>
</gene>
<keyword evidence="2" id="KW-1185">Reference proteome</keyword>